<dbReference type="RefSeq" id="WP_005539341.1">
    <property type="nucleotide sequence ID" value="NZ_JH378829.1"/>
</dbReference>
<dbReference type="SUPFAM" id="SSF51126">
    <property type="entry name" value="Pectin lyase-like"/>
    <property type="match status" value="1"/>
</dbReference>
<evidence type="ECO:0000256" key="4">
    <source>
        <dbReference type="SAM" id="SignalP"/>
    </source>
</evidence>
<feature type="chain" id="PRO_5039198362" description="Repeat protein" evidence="4">
    <location>
        <begin position="20"/>
        <end position="2239"/>
    </location>
</feature>
<dbReference type="Pfam" id="PF09479">
    <property type="entry name" value="Flg_new"/>
    <property type="match status" value="2"/>
</dbReference>
<dbReference type="Gene3D" id="2.10.270.10">
    <property type="entry name" value="Cholin Binding"/>
    <property type="match status" value="1"/>
</dbReference>
<feature type="region of interest" description="Disordered" evidence="3">
    <location>
        <begin position="2049"/>
        <end position="2082"/>
    </location>
</feature>
<keyword evidence="2" id="KW-0175">Coiled coil</keyword>
<dbReference type="Gene3D" id="2.60.40.4270">
    <property type="entry name" value="Listeria-Bacteroides repeat domain"/>
    <property type="match status" value="1"/>
</dbReference>
<feature type="signal peptide" evidence="4">
    <location>
        <begin position="1"/>
        <end position="19"/>
    </location>
</feature>
<feature type="compositionally biased region" description="Polar residues" evidence="3">
    <location>
        <begin position="130"/>
        <end position="142"/>
    </location>
</feature>
<dbReference type="SUPFAM" id="SSF69360">
    <property type="entry name" value="Cell wall binding repeat"/>
    <property type="match status" value="1"/>
</dbReference>
<proteinExistence type="predicted"/>
<feature type="compositionally biased region" description="Gly residues" evidence="3">
    <location>
        <begin position="2056"/>
        <end position="2072"/>
    </location>
</feature>
<dbReference type="EMBL" id="ACZL01000007">
    <property type="protein sequence ID" value="EHI56453.1"/>
    <property type="molecule type" value="Genomic_DNA"/>
</dbReference>
<comment type="subcellular location">
    <subcellularLocation>
        <location evidence="1">Cell envelope</location>
    </subcellularLocation>
</comment>
<evidence type="ECO:0000313" key="5">
    <source>
        <dbReference type="EMBL" id="EHI56453.1"/>
    </source>
</evidence>
<dbReference type="eggNOG" id="COG5263">
    <property type="taxonomic scope" value="Bacteria"/>
</dbReference>
<dbReference type="Proteomes" id="UP000003011">
    <property type="component" value="Unassembled WGS sequence"/>
</dbReference>
<dbReference type="STRING" id="679200.HMPREF9333_00315"/>
<protein>
    <recommendedName>
        <fullName evidence="7">Repeat protein</fullName>
    </recommendedName>
</protein>
<accession>G5GFH6</accession>
<dbReference type="OrthoDB" id="2008594at2"/>
<evidence type="ECO:0000256" key="3">
    <source>
        <dbReference type="SAM" id="MobiDB-lite"/>
    </source>
</evidence>
<keyword evidence="4" id="KW-0732">Signal</keyword>
<dbReference type="InterPro" id="IPR011050">
    <property type="entry name" value="Pectin_lyase_fold/virulence"/>
</dbReference>
<organism evidence="5 6">
    <name type="scientific">Johnsonella ignava ATCC 51276</name>
    <dbReference type="NCBI Taxonomy" id="679200"/>
    <lineage>
        <taxon>Bacteria</taxon>
        <taxon>Bacillati</taxon>
        <taxon>Bacillota</taxon>
        <taxon>Clostridia</taxon>
        <taxon>Lachnospirales</taxon>
        <taxon>Lachnospiraceae</taxon>
        <taxon>Johnsonella</taxon>
    </lineage>
</organism>
<keyword evidence="6" id="KW-1185">Reference proteome</keyword>
<evidence type="ECO:0000256" key="1">
    <source>
        <dbReference type="ARBA" id="ARBA00004196"/>
    </source>
</evidence>
<dbReference type="InterPro" id="IPR013378">
    <property type="entry name" value="InlB-like_B-rpt"/>
</dbReference>
<sequence length="2239" mass="242362">MKKSFLKKLKQSTAAVLSAAMVLGGFQGFGTGVGVAHAYQTELEPNTALMEGKPISSFQNSHYYDPSTKRMGRAASYGYGSTTAYKFGYIHMASQGSFDGWKFDINGLVEPVNNEPAHDENQEPYVISDGTDSGALNSTYKSSDPQGYTTAVGFGPTKPTSYVEIGRVNVKKSEYTGSDFHPGRDGEIKNGEVVKVFGSDNKDLKLEMRLSVKPSPDKKYILAEYTVYNANTSTSDSDSRIVDTGRTDGGRTVWFATGTDIMVAEDDYAPAWATKKGAHDGRHIEGIHAQGHNNKKYTLGALDILTYHPQLNLGIAKRESGDPSNITSWIGYYGNYSSNYFTDLNDYSYMPGGTNTSSTDSGIAYSLRFDLLPGETKTGTIAFSMRGPTYYVDPVGGNDSTGDGFLSKPFKTTKKALEVIGSRGPKKVFVFLMNDETISETLTIPAGKDVTIQTTDYVMDQTTQAKTSPYPIEIDGSGERTNSKKIIRGTSLRGDMFNVSNANSNLTFSDIVIDGNKSATQGLPENQQPIGSLVNASAGNIMTQRGAIFQNNKIVSNGTDATVASAINISGSANLKMDYGVVKDNESYQGGAINIEGSGKMTVANNVNVTDNINGAGGKSNVRLGPGQVIGVVEPLPSSSRIGVMTKNPPASGTAEVNVAEKLGNHSSLPYSVSNFPADKSPAQWTQLTEDSTNDNRVVLKATQAAFSVNYVYTDDNGNDTTVKTPRNTTLVSGTAINEVPPVIPNYIYKSVEVTPPNHGLSVNNTTGNVNGTMPGVDVNIKYKYERNVGIAYFNPDGGLPANIPPIESAVGVAPSANMPTVSKTGYTFAGWFKVNIGPDNTPWTGDDTLDPAPSATLPNPVLQGKIYFKAKWNPDTTGRPFEVTHKNTNTTIPFVFKQDTVNKQYLDETRADKAVIPGYKNISRNANPSNKGQFGGTFQHASGNVTANTQTEYVGRMPLGDLKVNYMYNVDPTQNFEFKVEHVTTGGVTVGTAVPPIRRVAEAPINASPLNLPGYTLQGASITRGKTDNSANNVIGLDTIASSVAGSVVDANTATFDGSKNFNSYMPNQDVTITYTYSAAGYTVARNYLDSTSHLAIGIPKAVSGYQQNDPILPRGAGVLDTAASKYGYTYGSSTVEPASTVTVQANGAITGTVPGSDVTVTHMMNRDGNYWKNMTFAVAAAPYDKGSISTVAPISFLIDDPNTSDVEEEAHRFSFISSTNAMPVPTPQDAPFYRFAGWYTDAAATNKVLDGTTFQGDTVLYAKFEKDPAYWIDINFDSDDKGSISAPSTLNVKNNATWASIASERPSPVNSVPNYIFDRWTINGNNVDDSTVLVPGTYHANFKKDPNIWGLNIGDFNASGHIASDGKGQIRVRQTQAGNVYIITDENDNVVAVRTAPDDSVLPFDGLYPGTRYKVREAVPGTNATVGQPVPSGSGISAPKTVDIPTLENNYNVGFDPVNEDRSQIVVNPADPDSDYALLDEDGNVVHDWKTPVGNNPATVTFDNLDPGKTYKVVARKKGDTSVTPASKSDLGTNVNANPGDMAEANKYIVEVKPGDNNIVKILSVGGKTPSERDGGSDLKVIDAKAEEEVSVHAEAVDANGRAFKYWVVISGRSKNISGKITNTDFTFKLSGSNVVLKAVYEKTRPNAHSGNAENIIVDEEIRGGASGEYALDPDGIEGVESRLTTPADRVLIGQGADVRYRVVFNKRQATSTEVANVKPISESGHNHPDAFSTAWALDIKSERYIDGRFVGEVVPPPATPSNATVPVLVQLPAEDTDMMDYQLFDVTDASTLALGAIDNFATDESNNPEKTAGYFSFTGEIGHKYVLVYSKAFKLRFIDNNQSRNYLDFDENGVRNNFYHMFKVRKKDSAIDYLSGPDEYARVIAYAGDPSVSGSRGTMVTPFIDVFGVRHTYLGWSRSNMPANIRPFDQAAEITSRQVLYAYYDNNRTLREQAKTELEGLKVEAEDIIKSPYLKNNEVDELKQAIARAAARLAQKRGELLDKSLFETGGGQEDPLRMATQEELEDCINELKRLIDEYKSRISARDGNFKNRTGGGGSGGGTGSAGRGNGTASRPFEATSEKTFTLGVDGSWKINEQTGRWSFVLNGGLPLNNTWGKIQYKDAAGKLLTKWYFFDNQSSMAQGWYHDTRADKWYFLNDSSGADAGQMVTGWYRDAAGMWYYLDPVLGEMYVGWRQVGDPWYYFSPSSVEGHPKGSLYVNTTTPDGYRVNHNGEWVQ</sequence>
<reference evidence="5 6" key="1">
    <citation type="submission" date="2011-08" db="EMBL/GenBank/DDBJ databases">
        <title>The Genome Sequence of Johnsonella ignava ATCC 51276.</title>
        <authorList>
            <consortium name="The Broad Institute Genome Sequencing Platform"/>
            <person name="Earl A."/>
            <person name="Ward D."/>
            <person name="Feldgarden M."/>
            <person name="Gevers D."/>
            <person name="Izard J."/>
            <person name="Blanton J.M."/>
            <person name="Baranova O.V."/>
            <person name="Dewhirst F.E."/>
            <person name="Young S.K."/>
            <person name="Zeng Q."/>
            <person name="Gargeya S."/>
            <person name="Fitzgerald M."/>
            <person name="Haas B."/>
            <person name="Abouelleil A."/>
            <person name="Alvarado L."/>
            <person name="Arachchi H.M."/>
            <person name="Berlin A."/>
            <person name="Brown A."/>
            <person name="Chapman S.B."/>
            <person name="Chen Z."/>
            <person name="Dunbar C."/>
            <person name="Freedman E."/>
            <person name="Gearin G."/>
            <person name="Gellesch M."/>
            <person name="Goldberg J."/>
            <person name="Griggs A."/>
            <person name="Gujja S."/>
            <person name="Heiman D."/>
            <person name="Howarth C."/>
            <person name="Larson L."/>
            <person name="Lui A."/>
            <person name="MacDonald P.J.P."/>
            <person name="Montmayeur A."/>
            <person name="Murphy C."/>
            <person name="Neiman D."/>
            <person name="Pearson M."/>
            <person name="Priest M."/>
            <person name="Roberts A."/>
            <person name="Saif S."/>
            <person name="Shea T."/>
            <person name="Shenoy N."/>
            <person name="Sisk P."/>
            <person name="Stolte C."/>
            <person name="Sykes S."/>
            <person name="Wortman J."/>
            <person name="Nusbaum C."/>
            <person name="Birren B."/>
        </authorList>
    </citation>
    <scope>NUCLEOTIDE SEQUENCE [LARGE SCALE GENOMIC DNA]</scope>
    <source>
        <strain evidence="5 6">ATCC 51276</strain>
    </source>
</reference>
<dbReference type="Gene3D" id="3.30.1910.20">
    <property type="entry name" value="asparaginyl-tRNA synthetase, N-terminal domain"/>
    <property type="match status" value="1"/>
</dbReference>
<dbReference type="PATRIC" id="fig|679200.3.peg.337"/>
<dbReference type="InterPro" id="IPR042229">
    <property type="entry name" value="Listeria/Bacterioides_rpt_sf"/>
</dbReference>
<evidence type="ECO:0008006" key="7">
    <source>
        <dbReference type="Google" id="ProtNLM"/>
    </source>
</evidence>
<comment type="caution">
    <text evidence="5">The sequence shown here is derived from an EMBL/GenBank/DDBJ whole genome shotgun (WGS) entry which is preliminary data.</text>
</comment>
<dbReference type="HOGENOM" id="CLU_232457_0_0_9"/>
<feature type="coiled-coil region" evidence="2">
    <location>
        <begin position="1947"/>
        <end position="2044"/>
    </location>
</feature>
<gene>
    <name evidence="5" type="ORF">HMPREF9333_00315</name>
</gene>
<evidence type="ECO:0000313" key="6">
    <source>
        <dbReference type="Proteomes" id="UP000003011"/>
    </source>
</evidence>
<evidence type="ECO:0000256" key="2">
    <source>
        <dbReference type="SAM" id="Coils"/>
    </source>
</evidence>
<name>G5GFH6_9FIRM</name>
<dbReference type="GO" id="GO:0030313">
    <property type="term" value="C:cell envelope"/>
    <property type="evidence" value="ECO:0007669"/>
    <property type="project" value="UniProtKB-SubCell"/>
</dbReference>
<feature type="region of interest" description="Disordered" evidence="3">
    <location>
        <begin position="112"/>
        <end position="142"/>
    </location>
</feature>